<keyword evidence="1" id="KW-0812">Transmembrane</keyword>
<keyword evidence="1" id="KW-1133">Transmembrane helix</keyword>
<accession>X0WLA6</accession>
<protein>
    <submittedName>
        <fullName evidence="2">Uncharacterized protein</fullName>
    </submittedName>
</protein>
<reference evidence="2" key="1">
    <citation type="journal article" date="2014" name="Front. Microbiol.">
        <title>High frequency of phylogenetically diverse reductive dehalogenase-homologous genes in deep subseafloor sedimentary metagenomes.</title>
        <authorList>
            <person name="Kawai M."/>
            <person name="Futagami T."/>
            <person name="Toyoda A."/>
            <person name="Takaki Y."/>
            <person name="Nishi S."/>
            <person name="Hori S."/>
            <person name="Arai W."/>
            <person name="Tsubouchi T."/>
            <person name="Morono Y."/>
            <person name="Uchiyama I."/>
            <person name="Ito T."/>
            <person name="Fujiyama A."/>
            <person name="Inagaki F."/>
            <person name="Takami H."/>
        </authorList>
    </citation>
    <scope>NUCLEOTIDE SEQUENCE</scope>
    <source>
        <strain evidence="2">Expedition CK06-06</strain>
    </source>
</reference>
<keyword evidence="1" id="KW-0472">Membrane</keyword>
<feature type="transmembrane region" description="Helical" evidence="1">
    <location>
        <begin position="34"/>
        <end position="54"/>
    </location>
</feature>
<evidence type="ECO:0000313" key="2">
    <source>
        <dbReference type="EMBL" id="GAG13451.1"/>
    </source>
</evidence>
<feature type="transmembrane region" description="Helical" evidence="1">
    <location>
        <begin position="10"/>
        <end position="28"/>
    </location>
</feature>
<organism evidence="2">
    <name type="scientific">marine sediment metagenome</name>
    <dbReference type="NCBI Taxonomy" id="412755"/>
    <lineage>
        <taxon>unclassified sequences</taxon>
        <taxon>metagenomes</taxon>
        <taxon>ecological metagenomes</taxon>
    </lineage>
</organism>
<name>X0WLA6_9ZZZZ</name>
<comment type="caution">
    <text evidence="2">The sequence shown here is derived from an EMBL/GenBank/DDBJ whole genome shotgun (WGS) entry which is preliminary data.</text>
</comment>
<sequence>MDLQKVARNLFKYFLEGAAVAIAAYYIPKRKVDMVEILMIAVTAGLTFLVLDMFSPEVGGGARLGAGLGIGLRAVSEGMNGEAQY</sequence>
<evidence type="ECO:0000256" key="1">
    <source>
        <dbReference type="SAM" id="Phobius"/>
    </source>
</evidence>
<dbReference type="AlphaFoldDB" id="X0WLA6"/>
<gene>
    <name evidence="2" type="ORF">S01H1_37697</name>
</gene>
<proteinExistence type="predicted"/>
<dbReference type="EMBL" id="BARS01023683">
    <property type="protein sequence ID" value="GAG13451.1"/>
    <property type="molecule type" value="Genomic_DNA"/>
</dbReference>